<comment type="caution">
    <text evidence="7">The sequence shown here is derived from an EMBL/GenBank/DDBJ whole genome shotgun (WGS) entry which is preliminary data.</text>
</comment>
<dbReference type="InterPro" id="IPR044946">
    <property type="entry name" value="Restrct_endonuc_typeI_TRD_sf"/>
</dbReference>
<feature type="compositionally biased region" description="Pro residues" evidence="5">
    <location>
        <begin position="188"/>
        <end position="197"/>
    </location>
</feature>
<dbReference type="SUPFAM" id="SSF116734">
    <property type="entry name" value="DNA methylase specificity domain"/>
    <property type="match status" value="1"/>
</dbReference>
<evidence type="ECO:0000256" key="2">
    <source>
        <dbReference type="ARBA" id="ARBA00022747"/>
    </source>
</evidence>
<keyword evidence="3" id="KW-0238">DNA-binding</keyword>
<dbReference type="Pfam" id="PF01420">
    <property type="entry name" value="Methylase_S"/>
    <property type="match status" value="1"/>
</dbReference>
<keyword evidence="7" id="KW-0540">Nuclease</keyword>
<feature type="domain" description="Type I restriction modification DNA specificity" evidence="6">
    <location>
        <begin position="31"/>
        <end position="152"/>
    </location>
</feature>
<evidence type="ECO:0000256" key="5">
    <source>
        <dbReference type="SAM" id="MobiDB-lite"/>
    </source>
</evidence>
<evidence type="ECO:0000313" key="7">
    <source>
        <dbReference type="EMBL" id="RDE48666.1"/>
    </source>
</evidence>
<keyword evidence="2" id="KW-0680">Restriction system</keyword>
<feature type="coiled-coil region" evidence="4">
    <location>
        <begin position="135"/>
        <end position="162"/>
    </location>
</feature>
<dbReference type="PANTHER" id="PTHR30408:SF13">
    <property type="entry name" value="TYPE I RESTRICTION ENZYME HINDI SPECIFICITY SUBUNIT"/>
    <property type="match status" value="1"/>
</dbReference>
<evidence type="ECO:0000256" key="4">
    <source>
        <dbReference type="SAM" id="Coils"/>
    </source>
</evidence>
<dbReference type="GO" id="GO:0004519">
    <property type="term" value="F:endonuclease activity"/>
    <property type="evidence" value="ECO:0007669"/>
    <property type="project" value="UniProtKB-KW"/>
</dbReference>
<evidence type="ECO:0000256" key="3">
    <source>
        <dbReference type="ARBA" id="ARBA00023125"/>
    </source>
</evidence>
<evidence type="ECO:0000313" key="8">
    <source>
        <dbReference type="Proteomes" id="UP000253831"/>
    </source>
</evidence>
<dbReference type="EMBL" id="QPGA01000120">
    <property type="protein sequence ID" value="RDE48666.1"/>
    <property type="molecule type" value="Genomic_DNA"/>
</dbReference>
<keyword evidence="4" id="KW-0175">Coiled coil</keyword>
<sequence length="264" mass="29677">MVLTPGNFLEEGGFKEKADKAKWYIGPIPADYILSKGDLIVAMTEQAEGLLGSGALIPRSGVYLHNQRLGLVQIRDQQQADRLFIYYLFNSKPVRQQIRGSASGTKIRHTAPSRIADVKISVPPLPVQQRIAGILSAYDELIENSQRRIKILEAMARALYSERRSGRQVLWAGDWHSRQTASVNLPNQKPPPHPRPPATASALRPNRSRGRLTMSAHACSEDQFVEHLAIRHVAVTIVLFESLPAPRRKCMSCQYFLFEWKTSE</sequence>
<comment type="similarity">
    <text evidence="1">Belongs to the type-I restriction system S methylase family.</text>
</comment>
<dbReference type="InterPro" id="IPR000055">
    <property type="entry name" value="Restrct_endonuc_typeI_TRD"/>
</dbReference>
<evidence type="ECO:0000256" key="1">
    <source>
        <dbReference type="ARBA" id="ARBA00010923"/>
    </source>
</evidence>
<gene>
    <name evidence="7" type="ORF">DVS81_20810</name>
</gene>
<evidence type="ECO:0000259" key="6">
    <source>
        <dbReference type="Pfam" id="PF01420"/>
    </source>
</evidence>
<keyword evidence="7" id="KW-0378">Hydrolase</keyword>
<feature type="region of interest" description="Disordered" evidence="5">
    <location>
        <begin position="181"/>
        <end position="205"/>
    </location>
</feature>
<dbReference type="Proteomes" id="UP000253831">
    <property type="component" value="Unassembled WGS sequence"/>
</dbReference>
<accession>A0A369XIC5</accession>
<name>A0A369XIC5_9PROT</name>
<dbReference type="GO" id="GO:0003677">
    <property type="term" value="F:DNA binding"/>
    <property type="evidence" value="ECO:0007669"/>
    <property type="project" value="UniProtKB-KW"/>
</dbReference>
<protein>
    <submittedName>
        <fullName evidence="7">Restriction endonuclease subunit S</fullName>
    </submittedName>
</protein>
<dbReference type="GO" id="GO:0009307">
    <property type="term" value="P:DNA restriction-modification system"/>
    <property type="evidence" value="ECO:0007669"/>
    <property type="project" value="UniProtKB-KW"/>
</dbReference>
<dbReference type="InterPro" id="IPR052021">
    <property type="entry name" value="Type-I_RS_S_subunit"/>
</dbReference>
<proteinExistence type="inferred from homology"/>
<keyword evidence="7" id="KW-0255">Endonuclease</keyword>
<reference evidence="7 8" key="1">
    <citation type="submission" date="2018-05" db="EMBL/GenBank/DDBJ databases">
        <title>Integrated omic analyses show evidence that a Ca. Accumulibacter phosphatis strain performs denitrification under micro-aerobic conditions.</title>
        <authorList>
            <person name="Camejo P.Y."/>
            <person name="Katherine M.D."/>
            <person name="Daniel N.R."/>
        </authorList>
    </citation>
    <scope>NUCLEOTIDE SEQUENCE [LARGE SCALE GENOMIC DNA]</scope>
    <source>
        <strain evidence="7">UW-LDO-IC</strain>
    </source>
</reference>
<dbReference type="Gene3D" id="3.90.220.20">
    <property type="entry name" value="DNA methylase specificity domains"/>
    <property type="match status" value="1"/>
</dbReference>
<organism evidence="7 8">
    <name type="scientific">Candidatus Accumulibacter meliphilus</name>
    <dbReference type="NCBI Taxonomy" id="2211374"/>
    <lineage>
        <taxon>Bacteria</taxon>
        <taxon>Pseudomonadati</taxon>
        <taxon>Pseudomonadota</taxon>
        <taxon>Betaproteobacteria</taxon>
        <taxon>Candidatus Accumulibacter</taxon>
    </lineage>
</organism>
<dbReference type="PANTHER" id="PTHR30408">
    <property type="entry name" value="TYPE-1 RESTRICTION ENZYME ECOKI SPECIFICITY PROTEIN"/>
    <property type="match status" value="1"/>
</dbReference>
<dbReference type="AlphaFoldDB" id="A0A369XIC5"/>